<dbReference type="InterPro" id="IPR010071">
    <property type="entry name" value="AA_adenyl_dom"/>
</dbReference>
<dbReference type="NCBIfam" id="TIGR01733">
    <property type="entry name" value="AA-adenyl-dom"/>
    <property type="match status" value="1"/>
</dbReference>
<evidence type="ECO:0000259" key="4">
    <source>
        <dbReference type="Pfam" id="PF13193"/>
    </source>
</evidence>
<dbReference type="InterPro" id="IPR020845">
    <property type="entry name" value="AMP-binding_CS"/>
</dbReference>
<dbReference type="PRINTS" id="PR00154">
    <property type="entry name" value="AMPBINDING"/>
</dbReference>
<evidence type="ECO:0000313" key="5">
    <source>
        <dbReference type="EMBL" id="PWH82540.1"/>
    </source>
</evidence>
<name>A0A2U2X447_9FLAO</name>
<comment type="caution">
    <text evidence="5">The sequence shown here is derived from an EMBL/GenBank/DDBJ whole genome shotgun (WGS) entry which is preliminary data.</text>
</comment>
<dbReference type="InterPro" id="IPR020459">
    <property type="entry name" value="AMP-binding"/>
</dbReference>
<accession>A0A2U2X447</accession>
<dbReference type="Pfam" id="PF13193">
    <property type="entry name" value="AMP-binding_C"/>
    <property type="match status" value="1"/>
</dbReference>
<feature type="domain" description="AMP-dependent synthetase/ligase" evidence="3">
    <location>
        <begin position="16"/>
        <end position="380"/>
    </location>
</feature>
<protein>
    <recommendedName>
        <fullName evidence="7">Amino acid adenylation domain-containing protein</fullName>
    </recommendedName>
</protein>
<keyword evidence="6" id="KW-1185">Reference proteome</keyword>
<sequence>MNKKEKLIYNLVQIVENSAKEFPEKVAFRFLNESITFEDLNIKSSQLAACLLSRDVKKGDRVGILMHRCLETCIAIYGILKSGAAYVPIDPFLPSERVKFLINDCGIKHVVTTNKQSKKIKKVVSEEENLETIIGLSETQNIETISWEEVFVKPLQEYKPVNILADDLSYILYTSGSTGTPKGIMHTHASGLAFAKLVVDLYAFKHTDIVANSAPLHFDVSILGYCSAPLAGATTVIVSDAHLKFPVSLADLVEKEKVTIWYSVPLLLIELLHKGGIQNKDYTCMRWVLFAGEVFATKQLRALMELWPHAEYSNIYGPTELNQCTYYNLKVPPITDEPIPIGTTWENTEYMILDENDNSVNDGDEGLLVVRSATMMKGYWNNMALTEASLYKHKIAPGFEHVYYRTGDLVKLNENNELLFLGRKDNQIKLRGFRIEIGEVENTLLKFDGVTEAAVIVANFQEEKELIATVLIDEKLEILESDLKTHCKNNLPVYAVPKDILIFESFPRTSSGKINRKEIEKIIKAL</sequence>
<dbReference type="PANTHER" id="PTHR44845">
    <property type="entry name" value="CARRIER DOMAIN-CONTAINING PROTEIN"/>
    <property type="match status" value="1"/>
</dbReference>
<dbReference type="InterPro" id="IPR025110">
    <property type="entry name" value="AMP-bd_C"/>
</dbReference>
<keyword evidence="2" id="KW-0597">Phosphoprotein</keyword>
<evidence type="ECO:0000313" key="6">
    <source>
        <dbReference type="Proteomes" id="UP000245375"/>
    </source>
</evidence>
<dbReference type="InterPro" id="IPR042099">
    <property type="entry name" value="ANL_N_sf"/>
</dbReference>
<dbReference type="PROSITE" id="PS00455">
    <property type="entry name" value="AMP_BINDING"/>
    <property type="match status" value="1"/>
</dbReference>
<dbReference type="OrthoDB" id="9765680at2"/>
<dbReference type="Gene3D" id="3.30.300.30">
    <property type="match status" value="1"/>
</dbReference>
<organism evidence="5 6">
    <name type="scientific">Algibacter marinivivus</name>
    <dbReference type="NCBI Taxonomy" id="2100723"/>
    <lineage>
        <taxon>Bacteria</taxon>
        <taxon>Pseudomonadati</taxon>
        <taxon>Bacteroidota</taxon>
        <taxon>Flavobacteriia</taxon>
        <taxon>Flavobacteriales</taxon>
        <taxon>Flavobacteriaceae</taxon>
        <taxon>Algibacter</taxon>
    </lineage>
</organism>
<gene>
    <name evidence="5" type="ORF">DIS18_09850</name>
</gene>
<dbReference type="InterPro" id="IPR000873">
    <property type="entry name" value="AMP-dep_synth/lig_dom"/>
</dbReference>
<dbReference type="AlphaFoldDB" id="A0A2U2X447"/>
<proteinExistence type="predicted"/>
<dbReference type="PANTHER" id="PTHR44845:SF6">
    <property type="entry name" value="BETA-ALANINE-ACTIVATING ENZYME"/>
    <property type="match status" value="1"/>
</dbReference>
<dbReference type="SUPFAM" id="SSF56801">
    <property type="entry name" value="Acetyl-CoA synthetase-like"/>
    <property type="match status" value="1"/>
</dbReference>
<dbReference type="Gene3D" id="3.40.50.12780">
    <property type="entry name" value="N-terminal domain of ligase-like"/>
    <property type="match status" value="1"/>
</dbReference>
<dbReference type="Proteomes" id="UP000245375">
    <property type="component" value="Unassembled WGS sequence"/>
</dbReference>
<reference evidence="6" key="1">
    <citation type="submission" date="2018-05" db="EMBL/GenBank/DDBJ databases">
        <title>Algibacter marinivivus sp. nov., isolated from sample around a algae.</title>
        <authorList>
            <person name="Lu D."/>
        </authorList>
    </citation>
    <scope>NUCLEOTIDE SEQUENCE [LARGE SCALE GENOMIC DNA]</scope>
    <source>
        <strain evidence="6">ZY111</strain>
    </source>
</reference>
<feature type="domain" description="AMP-binding enzyme C-terminal" evidence="4">
    <location>
        <begin position="439"/>
        <end position="513"/>
    </location>
</feature>
<dbReference type="FunFam" id="3.40.50.980:FF:000001">
    <property type="entry name" value="Non-ribosomal peptide synthetase"/>
    <property type="match status" value="1"/>
</dbReference>
<evidence type="ECO:0000256" key="1">
    <source>
        <dbReference type="ARBA" id="ARBA00022450"/>
    </source>
</evidence>
<dbReference type="CDD" id="cd05930">
    <property type="entry name" value="A_NRPS"/>
    <property type="match status" value="1"/>
</dbReference>
<keyword evidence="1" id="KW-0596">Phosphopantetheine</keyword>
<dbReference type="InterPro" id="IPR045851">
    <property type="entry name" value="AMP-bd_C_sf"/>
</dbReference>
<evidence type="ECO:0000256" key="2">
    <source>
        <dbReference type="ARBA" id="ARBA00022553"/>
    </source>
</evidence>
<reference evidence="5 6" key="2">
    <citation type="submission" date="2018-05" db="EMBL/GenBank/DDBJ databases">
        <title>Algibacter marinivivus sp. nov., isolated from sample around a algae.</title>
        <authorList>
            <person name="Zhong X."/>
        </authorList>
    </citation>
    <scope>NUCLEOTIDE SEQUENCE [LARGE SCALE GENOMIC DNA]</scope>
    <source>
        <strain evidence="5 6">ZY111</strain>
    </source>
</reference>
<evidence type="ECO:0008006" key="7">
    <source>
        <dbReference type="Google" id="ProtNLM"/>
    </source>
</evidence>
<dbReference type="Pfam" id="PF00501">
    <property type="entry name" value="AMP-binding"/>
    <property type="match status" value="1"/>
</dbReference>
<dbReference type="EMBL" id="QFRI01000002">
    <property type="protein sequence ID" value="PWH82540.1"/>
    <property type="molecule type" value="Genomic_DNA"/>
</dbReference>
<evidence type="ECO:0000259" key="3">
    <source>
        <dbReference type="Pfam" id="PF00501"/>
    </source>
</evidence>